<reference evidence="1 2" key="1">
    <citation type="submission" date="2022-04" db="EMBL/GenBank/DDBJ databases">
        <title>Roseobacter sp. WL0113 is a bacterium isolated from neritic sediment.</title>
        <authorList>
            <person name="Wang L."/>
            <person name="He W."/>
            <person name="Zhang D.-F."/>
        </authorList>
    </citation>
    <scope>NUCLEOTIDE SEQUENCE [LARGE SCALE GENOMIC DNA]</scope>
    <source>
        <strain evidence="1 2">WL0113</strain>
    </source>
</reference>
<accession>A0ABT3BH54</accession>
<dbReference type="EMBL" id="JALIEB010000011">
    <property type="protein sequence ID" value="MCV3272898.1"/>
    <property type="molecule type" value="Genomic_DNA"/>
</dbReference>
<keyword evidence="2" id="KW-1185">Reference proteome</keyword>
<evidence type="ECO:0000313" key="1">
    <source>
        <dbReference type="EMBL" id="MCV3272898.1"/>
    </source>
</evidence>
<organism evidence="1 2">
    <name type="scientific">Roseobacter sinensis</name>
    <dbReference type="NCBI Taxonomy" id="2931391"/>
    <lineage>
        <taxon>Bacteria</taxon>
        <taxon>Pseudomonadati</taxon>
        <taxon>Pseudomonadota</taxon>
        <taxon>Alphaproteobacteria</taxon>
        <taxon>Rhodobacterales</taxon>
        <taxon>Roseobacteraceae</taxon>
        <taxon>Roseobacter</taxon>
    </lineage>
</organism>
<name>A0ABT3BH54_9RHOB</name>
<evidence type="ECO:0008006" key="3">
    <source>
        <dbReference type="Google" id="ProtNLM"/>
    </source>
</evidence>
<sequence>MSPEFFGDMAPDTSTYQAFKLWLGTILPVNRNLLHVVLGGLLLIAALLVPPRSHAPSRALGAAVLLGIGMEALDRRDDLADLGAWRVGESLKDVARTIAVPLFALVLVRVRRARSRVT</sequence>
<dbReference type="Proteomes" id="UP001208690">
    <property type="component" value="Unassembled WGS sequence"/>
</dbReference>
<protein>
    <recommendedName>
        <fullName evidence="3">VanZ-like domain-containing protein</fullName>
    </recommendedName>
</protein>
<proteinExistence type="predicted"/>
<evidence type="ECO:0000313" key="2">
    <source>
        <dbReference type="Proteomes" id="UP001208690"/>
    </source>
</evidence>
<dbReference type="RefSeq" id="WP_263845218.1">
    <property type="nucleotide sequence ID" value="NZ_JALIEB010000011.1"/>
</dbReference>
<comment type="caution">
    <text evidence="1">The sequence shown here is derived from an EMBL/GenBank/DDBJ whole genome shotgun (WGS) entry which is preliminary data.</text>
</comment>
<gene>
    <name evidence="1" type="ORF">MUB52_15800</name>
</gene>